<dbReference type="Pfam" id="PF10604">
    <property type="entry name" value="Polyketide_cyc2"/>
    <property type="match status" value="1"/>
</dbReference>
<reference evidence="1 2" key="1">
    <citation type="journal article" date="2014" name="J. Microbiol.">
        <title>Diaminobutyricibacter tongyongensis gen. nov., sp. nov. and Homoserinibacter gongjuensis gen. nov., sp. nov. belong to the family Microbacteriaceae.</title>
        <authorList>
            <person name="Kim S.J."/>
            <person name="Ahn J.H."/>
            <person name="Weon H.Y."/>
            <person name="Hamada M."/>
            <person name="Suzuki K."/>
            <person name="Kwon S.W."/>
        </authorList>
    </citation>
    <scope>NUCLEOTIDE SEQUENCE [LARGE SCALE GENOMIC DNA]</scope>
    <source>
        <strain evidence="1 2">NBRC 108724</strain>
    </source>
</reference>
<dbReference type="InterPro" id="IPR023393">
    <property type="entry name" value="START-like_dom_sf"/>
</dbReference>
<sequence length="144" mass="15346">MAHSAETVTVNRTIAEVFDFLADGMNEQKWRPDVVSIEHVAGTGPGVGTTYAQTMKGPGGRAIKGDYRITRFEAPTRLDFETIAGPARPVGSFVLREIVPGTTEVTFTIDLTPKGAMVLMKGMITKQVATEAANIHNVPAAMGA</sequence>
<dbReference type="SUPFAM" id="SSF55961">
    <property type="entry name" value="Bet v1-like"/>
    <property type="match status" value="1"/>
</dbReference>
<accession>A0A6L9XX47</accession>
<keyword evidence="2" id="KW-1185">Reference proteome</keyword>
<proteinExistence type="predicted"/>
<dbReference type="AlphaFoldDB" id="A0A6L9XX47"/>
<comment type="caution">
    <text evidence="1">The sequence shown here is derived from an EMBL/GenBank/DDBJ whole genome shotgun (WGS) entry which is preliminary data.</text>
</comment>
<dbReference type="EMBL" id="JAAGWY010000002">
    <property type="protein sequence ID" value="NEN06000.1"/>
    <property type="molecule type" value="Genomic_DNA"/>
</dbReference>
<dbReference type="InterPro" id="IPR019587">
    <property type="entry name" value="Polyketide_cyclase/dehydratase"/>
</dbReference>
<protein>
    <recommendedName>
        <fullName evidence="3">SRPBCC family protein</fullName>
    </recommendedName>
</protein>
<name>A0A6L9XX47_9MICO</name>
<dbReference type="Gene3D" id="3.30.530.20">
    <property type="match status" value="1"/>
</dbReference>
<evidence type="ECO:0000313" key="1">
    <source>
        <dbReference type="EMBL" id="NEN06000.1"/>
    </source>
</evidence>
<gene>
    <name evidence="1" type="ORF">G3T36_08945</name>
</gene>
<evidence type="ECO:0000313" key="2">
    <source>
        <dbReference type="Proteomes" id="UP000474967"/>
    </source>
</evidence>
<dbReference type="Proteomes" id="UP000474967">
    <property type="component" value="Unassembled WGS sequence"/>
</dbReference>
<dbReference type="RefSeq" id="WP_163289459.1">
    <property type="nucleotide sequence ID" value="NZ_JAAGWY010000002.1"/>
</dbReference>
<evidence type="ECO:0008006" key="3">
    <source>
        <dbReference type="Google" id="ProtNLM"/>
    </source>
</evidence>
<organism evidence="1 2">
    <name type="scientific">Leifsonia tongyongensis</name>
    <dbReference type="NCBI Taxonomy" id="1268043"/>
    <lineage>
        <taxon>Bacteria</taxon>
        <taxon>Bacillati</taxon>
        <taxon>Actinomycetota</taxon>
        <taxon>Actinomycetes</taxon>
        <taxon>Micrococcales</taxon>
        <taxon>Microbacteriaceae</taxon>
        <taxon>Leifsonia</taxon>
    </lineage>
</organism>